<name>A0A232EWY4_9HYME</name>
<dbReference type="InterPro" id="IPR004119">
    <property type="entry name" value="EcKL"/>
</dbReference>
<dbReference type="EMBL" id="NNAY01001811">
    <property type="protein sequence ID" value="OXU22858.1"/>
    <property type="molecule type" value="Genomic_DNA"/>
</dbReference>
<sequence length="125" mass="14476">MEALSNSEIMNSSQDDHGNYKDYSILTYLYKSLKKEIDILDSNVLDILPKYIEHRYSLCGQVDKVDEDSLLLIENIKYQGYYVADRRKSFDLQHSKLALLSIANLHTLGIALKIKRSEDFEKSNL</sequence>
<evidence type="ECO:0000313" key="2">
    <source>
        <dbReference type="Proteomes" id="UP000215335"/>
    </source>
</evidence>
<dbReference type="AlphaFoldDB" id="A0A232EWY4"/>
<accession>A0A232EWY4</accession>
<dbReference type="PANTHER" id="PTHR11012:SF55">
    <property type="entry name" value="BHLH DOMAIN-CONTAINING PROTEIN"/>
    <property type="match status" value="1"/>
</dbReference>
<dbReference type="Proteomes" id="UP000215335">
    <property type="component" value="Unassembled WGS sequence"/>
</dbReference>
<protein>
    <submittedName>
        <fullName evidence="1">Uncharacterized protein</fullName>
    </submittedName>
</protein>
<dbReference type="PANTHER" id="PTHR11012">
    <property type="entry name" value="PROTEIN KINASE-LIKE DOMAIN-CONTAINING"/>
    <property type="match status" value="1"/>
</dbReference>
<organism evidence="1 2">
    <name type="scientific">Trichomalopsis sarcophagae</name>
    <dbReference type="NCBI Taxonomy" id="543379"/>
    <lineage>
        <taxon>Eukaryota</taxon>
        <taxon>Metazoa</taxon>
        <taxon>Ecdysozoa</taxon>
        <taxon>Arthropoda</taxon>
        <taxon>Hexapoda</taxon>
        <taxon>Insecta</taxon>
        <taxon>Pterygota</taxon>
        <taxon>Neoptera</taxon>
        <taxon>Endopterygota</taxon>
        <taxon>Hymenoptera</taxon>
        <taxon>Apocrita</taxon>
        <taxon>Proctotrupomorpha</taxon>
        <taxon>Chalcidoidea</taxon>
        <taxon>Pteromalidae</taxon>
        <taxon>Pteromalinae</taxon>
        <taxon>Trichomalopsis</taxon>
    </lineage>
</organism>
<evidence type="ECO:0000313" key="1">
    <source>
        <dbReference type="EMBL" id="OXU22858.1"/>
    </source>
</evidence>
<dbReference type="Pfam" id="PF02958">
    <property type="entry name" value="EcKL"/>
    <property type="match status" value="1"/>
</dbReference>
<gene>
    <name evidence="1" type="ORF">TSAR_000163</name>
</gene>
<reference evidence="1 2" key="1">
    <citation type="journal article" date="2017" name="Curr. Biol.">
        <title>The Evolution of Venom by Co-option of Single-Copy Genes.</title>
        <authorList>
            <person name="Martinson E.O."/>
            <person name="Mrinalini"/>
            <person name="Kelkar Y.D."/>
            <person name="Chang C.H."/>
            <person name="Werren J.H."/>
        </authorList>
    </citation>
    <scope>NUCLEOTIDE SEQUENCE [LARGE SCALE GENOMIC DNA]</scope>
    <source>
        <strain evidence="1 2">Alberta</strain>
        <tissue evidence="1">Whole body</tissue>
    </source>
</reference>
<keyword evidence="2" id="KW-1185">Reference proteome</keyword>
<proteinExistence type="predicted"/>
<comment type="caution">
    <text evidence="1">The sequence shown here is derived from an EMBL/GenBank/DDBJ whole genome shotgun (WGS) entry which is preliminary data.</text>
</comment>